<name>A0A5C3NT16_9APHY</name>
<proteinExistence type="predicted"/>
<keyword evidence="4" id="KW-1185">Reference proteome</keyword>
<dbReference type="InterPro" id="IPR009027">
    <property type="entry name" value="Ribosomal_bL9/RNase_H1_N"/>
</dbReference>
<feature type="region of interest" description="Disordered" evidence="1">
    <location>
        <begin position="1"/>
        <end position="47"/>
    </location>
</feature>
<dbReference type="EMBL" id="ML211897">
    <property type="protein sequence ID" value="TFK79909.1"/>
    <property type="molecule type" value="Genomic_DNA"/>
</dbReference>
<dbReference type="InterPro" id="IPR011320">
    <property type="entry name" value="RNase_H1_N"/>
</dbReference>
<evidence type="ECO:0000313" key="3">
    <source>
        <dbReference type="EMBL" id="TFK79909.1"/>
    </source>
</evidence>
<feature type="domain" description="Ribonuclease H1 N-terminal" evidence="2">
    <location>
        <begin position="218"/>
        <end position="259"/>
    </location>
</feature>
<dbReference type="SUPFAM" id="SSF55658">
    <property type="entry name" value="L9 N-domain-like"/>
    <property type="match status" value="1"/>
</dbReference>
<feature type="compositionally biased region" description="Low complexity" evidence="1">
    <location>
        <begin position="177"/>
        <end position="186"/>
    </location>
</feature>
<dbReference type="Proteomes" id="UP000308197">
    <property type="component" value="Unassembled WGS sequence"/>
</dbReference>
<dbReference type="Pfam" id="PF01693">
    <property type="entry name" value="Cauli_VI"/>
    <property type="match status" value="1"/>
</dbReference>
<dbReference type="Gene3D" id="3.40.970.10">
    <property type="entry name" value="Ribonuclease H1, N-terminal domain"/>
    <property type="match status" value="1"/>
</dbReference>
<sequence>MSQLSLAGDGSGDESDAQFTTPPSSPHLAASRPPSPDHAHPTGPQTVVNITVNTRTAPFTLYAASQGWVRWPEPLTAQQRLEALEEYVRDMHMTSPPPRHHRAPETPSPSQSRVAPGYRHSRVPVTAPPSPSPSRRARTAADADPQAMARRMRHIEAAIAEVRQEQDTVSRRMNQDTAAPAPAPTTSQDVDGNARANRPSRISPADEHIDPPDNHARKWYVIIVGLKVGIFKHWGKAAQYTRDVPHAVYQSCVTRAEAELLYNGCKADGVLEVLQR</sequence>
<dbReference type="InParanoid" id="A0A5C3NT16"/>
<feature type="compositionally biased region" description="Basic and acidic residues" evidence="1">
    <location>
        <begin position="164"/>
        <end position="174"/>
    </location>
</feature>
<dbReference type="InterPro" id="IPR037056">
    <property type="entry name" value="RNase_H1_N_sf"/>
</dbReference>
<evidence type="ECO:0000259" key="2">
    <source>
        <dbReference type="Pfam" id="PF01693"/>
    </source>
</evidence>
<reference evidence="3 4" key="1">
    <citation type="journal article" date="2019" name="Nat. Ecol. Evol.">
        <title>Megaphylogeny resolves global patterns of mushroom evolution.</title>
        <authorList>
            <person name="Varga T."/>
            <person name="Krizsan K."/>
            <person name="Foldi C."/>
            <person name="Dima B."/>
            <person name="Sanchez-Garcia M."/>
            <person name="Sanchez-Ramirez S."/>
            <person name="Szollosi G.J."/>
            <person name="Szarkandi J.G."/>
            <person name="Papp V."/>
            <person name="Albert L."/>
            <person name="Andreopoulos W."/>
            <person name="Angelini C."/>
            <person name="Antonin V."/>
            <person name="Barry K.W."/>
            <person name="Bougher N.L."/>
            <person name="Buchanan P."/>
            <person name="Buyck B."/>
            <person name="Bense V."/>
            <person name="Catcheside P."/>
            <person name="Chovatia M."/>
            <person name="Cooper J."/>
            <person name="Damon W."/>
            <person name="Desjardin D."/>
            <person name="Finy P."/>
            <person name="Geml J."/>
            <person name="Haridas S."/>
            <person name="Hughes K."/>
            <person name="Justo A."/>
            <person name="Karasinski D."/>
            <person name="Kautmanova I."/>
            <person name="Kiss B."/>
            <person name="Kocsube S."/>
            <person name="Kotiranta H."/>
            <person name="LaButti K.M."/>
            <person name="Lechner B.E."/>
            <person name="Liimatainen K."/>
            <person name="Lipzen A."/>
            <person name="Lukacs Z."/>
            <person name="Mihaltcheva S."/>
            <person name="Morgado L.N."/>
            <person name="Niskanen T."/>
            <person name="Noordeloos M.E."/>
            <person name="Ohm R.A."/>
            <person name="Ortiz-Santana B."/>
            <person name="Ovrebo C."/>
            <person name="Racz N."/>
            <person name="Riley R."/>
            <person name="Savchenko A."/>
            <person name="Shiryaev A."/>
            <person name="Soop K."/>
            <person name="Spirin V."/>
            <person name="Szebenyi C."/>
            <person name="Tomsovsky M."/>
            <person name="Tulloss R.E."/>
            <person name="Uehling J."/>
            <person name="Grigoriev I.V."/>
            <person name="Vagvolgyi C."/>
            <person name="Papp T."/>
            <person name="Martin F.M."/>
            <person name="Miettinen O."/>
            <person name="Hibbett D.S."/>
            <person name="Nagy L.G."/>
        </authorList>
    </citation>
    <scope>NUCLEOTIDE SEQUENCE [LARGE SCALE GENOMIC DNA]</scope>
    <source>
        <strain evidence="3 4">HHB13444</strain>
    </source>
</reference>
<accession>A0A5C3NT16</accession>
<protein>
    <recommendedName>
        <fullName evidence="2">Ribonuclease H1 N-terminal domain-containing protein</fullName>
    </recommendedName>
</protein>
<gene>
    <name evidence="3" type="ORF">K466DRAFT_569962</name>
</gene>
<organism evidence="3 4">
    <name type="scientific">Polyporus arcularius HHB13444</name>
    <dbReference type="NCBI Taxonomy" id="1314778"/>
    <lineage>
        <taxon>Eukaryota</taxon>
        <taxon>Fungi</taxon>
        <taxon>Dikarya</taxon>
        <taxon>Basidiomycota</taxon>
        <taxon>Agaricomycotina</taxon>
        <taxon>Agaricomycetes</taxon>
        <taxon>Polyporales</taxon>
        <taxon>Polyporaceae</taxon>
        <taxon>Polyporus</taxon>
    </lineage>
</organism>
<feature type="region of interest" description="Disordered" evidence="1">
    <location>
        <begin position="164"/>
        <end position="211"/>
    </location>
</feature>
<dbReference type="AlphaFoldDB" id="A0A5C3NT16"/>
<evidence type="ECO:0000256" key="1">
    <source>
        <dbReference type="SAM" id="MobiDB-lite"/>
    </source>
</evidence>
<evidence type="ECO:0000313" key="4">
    <source>
        <dbReference type="Proteomes" id="UP000308197"/>
    </source>
</evidence>
<feature type="region of interest" description="Disordered" evidence="1">
    <location>
        <begin position="92"/>
        <end position="144"/>
    </location>
</feature>